<dbReference type="Gene3D" id="3.40.50.410">
    <property type="entry name" value="von Willebrand factor, type A domain"/>
    <property type="match status" value="1"/>
</dbReference>
<dbReference type="RefSeq" id="WP_105043237.1">
    <property type="nucleotide sequence ID" value="NZ_MQWA01000001.1"/>
</dbReference>
<evidence type="ECO:0000259" key="2">
    <source>
        <dbReference type="PROSITE" id="PS50234"/>
    </source>
</evidence>
<reference evidence="3 4" key="1">
    <citation type="submission" date="2016-12" db="EMBL/GenBank/DDBJ databases">
        <title>Study of bacterial adaptation to deep sea.</title>
        <authorList>
            <person name="Song J."/>
            <person name="Yoshizawa S."/>
            <person name="Kogure K."/>
        </authorList>
    </citation>
    <scope>NUCLEOTIDE SEQUENCE [LARGE SCALE GENOMIC DNA]</scope>
    <source>
        <strain evidence="3 4">SAORIC-165</strain>
    </source>
</reference>
<feature type="region of interest" description="Disordered" evidence="1">
    <location>
        <begin position="115"/>
        <end position="204"/>
    </location>
</feature>
<dbReference type="Pfam" id="PF12450">
    <property type="entry name" value="vWF_A"/>
    <property type="match status" value="1"/>
</dbReference>
<comment type="caution">
    <text evidence="3">The sequence shown here is derived from an EMBL/GenBank/DDBJ whole genome shotgun (WGS) entry which is preliminary data.</text>
</comment>
<dbReference type="CDD" id="cd01465">
    <property type="entry name" value="vWA_subgroup"/>
    <property type="match status" value="1"/>
</dbReference>
<feature type="compositionally biased region" description="Polar residues" evidence="1">
    <location>
        <begin position="144"/>
        <end position="154"/>
    </location>
</feature>
<evidence type="ECO:0000313" key="4">
    <source>
        <dbReference type="Proteomes" id="UP000239907"/>
    </source>
</evidence>
<dbReference type="OrthoDB" id="9805121at2"/>
<proteinExistence type="predicted"/>
<dbReference type="AlphaFoldDB" id="A0A2S7U2U5"/>
<dbReference type="InterPro" id="IPR021908">
    <property type="entry name" value="YfbK_C"/>
</dbReference>
<feature type="domain" description="VWFA" evidence="2">
    <location>
        <begin position="392"/>
        <end position="572"/>
    </location>
</feature>
<keyword evidence="4" id="KW-1185">Reference proteome</keyword>
<dbReference type="SUPFAM" id="SSF53300">
    <property type="entry name" value="vWA-like"/>
    <property type="match status" value="1"/>
</dbReference>
<dbReference type="InterPro" id="IPR002035">
    <property type="entry name" value="VWF_A"/>
</dbReference>
<dbReference type="InterPro" id="IPR036465">
    <property type="entry name" value="vWFA_dom_sf"/>
</dbReference>
<dbReference type="SMART" id="SM00327">
    <property type="entry name" value="VWA"/>
    <property type="match status" value="1"/>
</dbReference>
<dbReference type="PANTHER" id="PTHR10579">
    <property type="entry name" value="CALCIUM-ACTIVATED CHLORIDE CHANNEL REGULATOR"/>
    <property type="match status" value="1"/>
</dbReference>
<dbReference type="Pfam" id="PF12034">
    <property type="entry name" value="YfbK_C"/>
    <property type="match status" value="1"/>
</dbReference>
<feature type="compositionally biased region" description="Basic and acidic residues" evidence="1">
    <location>
        <begin position="178"/>
        <end position="196"/>
    </location>
</feature>
<dbReference type="PANTHER" id="PTHR10579:SF43">
    <property type="entry name" value="ZINC FINGER (C3HC4-TYPE RING FINGER) FAMILY PROTEIN"/>
    <property type="match status" value="1"/>
</dbReference>
<dbReference type="PROSITE" id="PS50234">
    <property type="entry name" value="VWFA"/>
    <property type="match status" value="1"/>
</dbReference>
<gene>
    <name evidence="3" type="ORF">BSZ32_09675</name>
</gene>
<dbReference type="EMBL" id="MQWA01000001">
    <property type="protein sequence ID" value="PQJ28741.1"/>
    <property type="molecule type" value="Genomic_DNA"/>
</dbReference>
<protein>
    <recommendedName>
        <fullName evidence="2">VWFA domain-containing protein</fullName>
    </recommendedName>
</protein>
<dbReference type="Proteomes" id="UP000239907">
    <property type="component" value="Unassembled WGS sequence"/>
</dbReference>
<accession>A0A2S7U2U5</accession>
<dbReference type="Pfam" id="PF00092">
    <property type="entry name" value="VWA"/>
    <property type="match status" value="1"/>
</dbReference>
<feature type="compositionally biased region" description="Basic and acidic residues" evidence="1">
    <location>
        <begin position="156"/>
        <end position="165"/>
    </location>
</feature>
<organism evidence="3 4">
    <name type="scientific">Rubritalea profundi</name>
    <dbReference type="NCBI Taxonomy" id="1658618"/>
    <lineage>
        <taxon>Bacteria</taxon>
        <taxon>Pseudomonadati</taxon>
        <taxon>Verrucomicrobiota</taxon>
        <taxon>Verrucomicrobiia</taxon>
        <taxon>Verrucomicrobiales</taxon>
        <taxon>Rubritaleaceae</taxon>
        <taxon>Rubritalea</taxon>
    </lineage>
</organism>
<evidence type="ECO:0000313" key="3">
    <source>
        <dbReference type="EMBL" id="PQJ28741.1"/>
    </source>
</evidence>
<name>A0A2S7U2U5_9BACT</name>
<dbReference type="InterPro" id="IPR022156">
    <property type="entry name" value="Uncharacterised_YfbK_N"/>
</dbReference>
<feature type="compositionally biased region" description="Polar residues" evidence="1">
    <location>
        <begin position="118"/>
        <end position="131"/>
    </location>
</feature>
<sequence length="758" mass="82998">MDKHKDQLLDDLLKEHAKHGAGSDETFLKELDERLAAQEKVVKMPKPQQSPGTRWALGSGIAACLAIGFSVHYFTKTNEEDTIAYHDANLEVLVADAILELPIEAQVRPMAPKPNMAQLASTRSENESALSDVSKPRMYEGEQTAAQTPGNSNRLLGDKPSRSYEEDLSVGGYSDGILRGKDSEKKEKSDSLERKPSAPSGSMAKVLASNVVSPQQIPMPAREVKELSIALDDHVLGYAGKSKRQNTPESSLLGRDANVARSRIAIYPPPHVHPPVVQPNTAGEKYGELTDNKWTAPIDERSSLSTFAVDVDTASYANIRRMIRQGQAIPKDSVRIEEMVNYFDYQYAQPTDEHPFAVHVDSCVSPWDSNNRIVRIGIQGKEIVREQRPATNLVFLLDVSGSMNNANKLPLLKQSMQYLLEELNENDTVSIVVYAGASGLALPATKVDDIGRQKILEKMNSLNAGGPTAGGQGIQLAYKQAQENFKKEGVNRIILATDGDFNVGVSDNASLTKMVKEKAKSGTYISVLGFGSGNINDAMLESITNNGNGNYSYIDTIKEGRKVLLEDMMGTMVTIAKDVKVQVEMNPNNVKAYRLIGYANRMLPPEAFLDKKVDAGEIGAGHTVTALYEIIPADGKPFGTDIDASRYFKKPEVKPNPALKESKEMMFVKLAYKQPDQKIEDESTYFTVPFVDGKSEITTDIQFATSVGLFGMVLRDSENKGNGDLAKVLSLAKSGKGTDGKGQRAEFIQLVEKCIEKE</sequence>
<dbReference type="InterPro" id="IPR051266">
    <property type="entry name" value="CLCR"/>
</dbReference>
<evidence type="ECO:0000256" key="1">
    <source>
        <dbReference type="SAM" id="MobiDB-lite"/>
    </source>
</evidence>